<protein>
    <recommendedName>
        <fullName evidence="5">N-acetyltransferase domain-containing protein</fullName>
    </recommendedName>
</protein>
<keyword evidence="4" id="KW-1185">Reference proteome</keyword>
<reference evidence="4" key="1">
    <citation type="journal article" date="2015" name="Nat. Genet.">
        <title>The genome and transcriptome of the zoonotic hookworm Ancylostoma ceylanicum identify infection-specific gene families.</title>
        <authorList>
            <person name="Schwarz E.M."/>
            <person name="Hu Y."/>
            <person name="Antoshechkin I."/>
            <person name="Miller M.M."/>
            <person name="Sternberg P.W."/>
            <person name="Aroian R.V."/>
        </authorList>
    </citation>
    <scope>NUCLEOTIDE SEQUENCE</scope>
    <source>
        <strain evidence="4">HY135</strain>
    </source>
</reference>
<accession>A0A016WAU2</accession>
<feature type="signal peptide" evidence="2">
    <location>
        <begin position="1"/>
        <end position="26"/>
    </location>
</feature>
<organism evidence="3 4">
    <name type="scientific">Ancylostoma ceylanicum</name>
    <dbReference type="NCBI Taxonomy" id="53326"/>
    <lineage>
        <taxon>Eukaryota</taxon>
        <taxon>Metazoa</taxon>
        <taxon>Ecdysozoa</taxon>
        <taxon>Nematoda</taxon>
        <taxon>Chromadorea</taxon>
        <taxon>Rhabditida</taxon>
        <taxon>Rhabditina</taxon>
        <taxon>Rhabditomorpha</taxon>
        <taxon>Strongyloidea</taxon>
        <taxon>Ancylostomatidae</taxon>
        <taxon>Ancylostomatinae</taxon>
        <taxon>Ancylostoma</taxon>
    </lineage>
</organism>
<feature type="region of interest" description="Disordered" evidence="1">
    <location>
        <begin position="41"/>
        <end position="60"/>
    </location>
</feature>
<dbReference type="EMBL" id="JARK01000500">
    <property type="protein sequence ID" value="EYC36397.1"/>
    <property type="molecule type" value="Genomic_DNA"/>
</dbReference>
<evidence type="ECO:0000256" key="1">
    <source>
        <dbReference type="SAM" id="MobiDB-lite"/>
    </source>
</evidence>
<sequence length="109" mass="12010">MVHCGRLFRHAYILTLLVLFLRKNKSRCNLQGISSNPHTVGVDGADPSAASKSTRRDRTARAGITSKTTNYGMFLTIRHCRDDSIVSGAVATRSFRGRGWVTAIGAHYM</sequence>
<evidence type="ECO:0000313" key="4">
    <source>
        <dbReference type="Proteomes" id="UP000024635"/>
    </source>
</evidence>
<proteinExistence type="predicted"/>
<comment type="caution">
    <text evidence="3">The sequence shown here is derived from an EMBL/GenBank/DDBJ whole genome shotgun (WGS) entry which is preliminary data.</text>
</comment>
<evidence type="ECO:0000313" key="3">
    <source>
        <dbReference type="EMBL" id="EYC36397.1"/>
    </source>
</evidence>
<keyword evidence="2" id="KW-0732">Signal</keyword>
<evidence type="ECO:0000256" key="2">
    <source>
        <dbReference type="SAM" id="SignalP"/>
    </source>
</evidence>
<feature type="chain" id="PRO_5001491650" description="N-acetyltransferase domain-containing protein" evidence="2">
    <location>
        <begin position="27"/>
        <end position="109"/>
    </location>
</feature>
<dbReference type="Proteomes" id="UP000024635">
    <property type="component" value="Unassembled WGS sequence"/>
</dbReference>
<gene>
    <name evidence="3" type="primary">Acey_s0900.g2948</name>
    <name evidence="3" type="ORF">Y032_0900g2948</name>
</gene>
<dbReference type="AlphaFoldDB" id="A0A016WAU2"/>
<name>A0A016WAU2_9BILA</name>
<evidence type="ECO:0008006" key="5">
    <source>
        <dbReference type="Google" id="ProtNLM"/>
    </source>
</evidence>